<proteinExistence type="predicted"/>
<keyword evidence="2" id="KW-0223">Dioxygenase</keyword>
<dbReference type="InterPro" id="IPR008775">
    <property type="entry name" value="Phytyl_CoA_dOase-like"/>
</dbReference>
<sequence length="229" mass="26406">MFIQNKEELAYKGYSITKQIFSKKELLALISLIEESEKSYAIRQLINKVPKVQELVFKNEKFKNLYKSICGEDYFLSKAIFFNKPAKSNWFVSHHQDLSISVENKVETEKYSNWTNKNGQLGVIPPKEILENTVTFRIHLDDTNETNGALRVIAKSHKKGIIRVDEKFGKNALGEEKVCRVIEGGVMLMKPLLLHASSKSTSLKDRRVIHLEFCNQEVPMGWLERKCVI</sequence>
<dbReference type="PANTHER" id="PTHR20883:SF48">
    <property type="entry name" value="ECTOINE DIOXYGENASE"/>
    <property type="match status" value="1"/>
</dbReference>
<protein>
    <submittedName>
        <fullName evidence="2">Phytanoyl-CoA dioxygenase family protein</fullName>
    </submittedName>
</protein>
<evidence type="ECO:0000313" key="3">
    <source>
        <dbReference type="Proteomes" id="UP000467305"/>
    </source>
</evidence>
<keyword evidence="2" id="KW-0560">Oxidoreductase</keyword>
<dbReference type="GO" id="GO:0016706">
    <property type="term" value="F:2-oxoglutarate-dependent dioxygenase activity"/>
    <property type="evidence" value="ECO:0007669"/>
    <property type="project" value="UniProtKB-ARBA"/>
</dbReference>
<dbReference type="EMBL" id="WAAU01000028">
    <property type="protein sequence ID" value="KAB1154609.1"/>
    <property type="molecule type" value="Genomic_DNA"/>
</dbReference>
<name>A0A7J5AC03_9FLAO</name>
<dbReference type="AlphaFoldDB" id="A0A7J5AC03"/>
<accession>A0A7J5AC03</accession>
<dbReference type="RefSeq" id="WP_150900692.1">
    <property type="nucleotide sequence ID" value="NZ_WAAU01000028.1"/>
</dbReference>
<comment type="caution">
    <text evidence="2">The sequence shown here is derived from an EMBL/GenBank/DDBJ whole genome shotgun (WGS) entry which is preliminary data.</text>
</comment>
<reference evidence="2 3" key="1">
    <citation type="submission" date="2019-09" db="EMBL/GenBank/DDBJ databases">
        <authorList>
            <person name="Cao W.R."/>
        </authorList>
    </citation>
    <scope>NUCLEOTIDE SEQUENCE [LARGE SCALE GENOMIC DNA]</scope>
    <source>
        <strain evidence="3">a4</strain>
    </source>
</reference>
<organism evidence="2 3">
    <name type="scientific">Tenacibaculum aiptasiae</name>
    <dbReference type="NCBI Taxonomy" id="426481"/>
    <lineage>
        <taxon>Bacteria</taxon>
        <taxon>Pseudomonadati</taxon>
        <taxon>Bacteroidota</taxon>
        <taxon>Flavobacteriia</taxon>
        <taxon>Flavobacteriales</taxon>
        <taxon>Flavobacteriaceae</taxon>
        <taxon>Tenacibaculum</taxon>
    </lineage>
</organism>
<dbReference type="SUPFAM" id="SSF51197">
    <property type="entry name" value="Clavaminate synthase-like"/>
    <property type="match status" value="1"/>
</dbReference>
<dbReference type="Gene3D" id="2.60.120.620">
    <property type="entry name" value="q2cbj1_9rhob like domain"/>
    <property type="match status" value="1"/>
</dbReference>
<dbReference type="OrthoDB" id="9791262at2"/>
<gene>
    <name evidence="2" type="ORF">F7018_13860</name>
</gene>
<dbReference type="GO" id="GO:0005506">
    <property type="term" value="F:iron ion binding"/>
    <property type="evidence" value="ECO:0007669"/>
    <property type="project" value="UniProtKB-ARBA"/>
</dbReference>
<evidence type="ECO:0000256" key="1">
    <source>
        <dbReference type="ARBA" id="ARBA00001954"/>
    </source>
</evidence>
<dbReference type="PANTHER" id="PTHR20883">
    <property type="entry name" value="PHYTANOYL-COA DIOXYGENASE DOMAIN CONTAINING 1"/>
    <property type="match status" value="1"/>
</dbReference>
<keyword evidence="3" id="KW-1185">Reference proteome</keyword>
<evidence type="ECO:0000313" key="2">
    <source>
        <dbReference type="EMBL" id="KAB1154609.1"/>
    </source>
</evidence>
<comment type="cofactor">
    <cofactor evidence="1">
        <name>Fe(2+)</name>
        <dbReference type="ChEBI" id="CHEBI:29033"/>
    </cofactor>
</comment>
<dbReference type="Pfam" id="PF05721">
    <property type="entry name" value="PhyH"/>
    <property type="match status" value="1"/>
</dbReference>
<dbReference type="Proteomes" id="UP000467305">
    <property type="component" value="Unassembled WGS sequence"/>
</dbReference>